<name>A0AC35U4X4_9BILA</name>
<proteinExistence type="predicted"/>
<organism evidence="1 2">
    <name type="scientific">Rhabditophanes sp. KR3021</name>
    <dbReference type="NCBI Taxonomy" id="114890"/>
    <lineage>
        <taxon>Eukaryota</taxon>
        <taxon>Metazoa</taxon>
        <taxon>Ecdysozoa</taxon>
        <taxon>Nematoda</taxon>
        <taxon>Chromadorea</taxon>
        <taxon>Rhabditida</taxon>
        <taxon>Tylenchina</taxon>
        <taxon>Panagrolaimomorpha</taxon>
        <taxon>Strongyloidoidea</taxon>
        <taxon>Alloionematidae</taxon>
        <taxon>Rhabditophanes</taxon>
    </lineage>
</organism>
<evidence type="ECO:0000313" key="1">
    <source>
        <dbReference type="Proteomes" id="UP000095286"/>
    </source>
</evidence>
<dbReference type="Proteomes" id="UP000095286">
    <property type="component" value="Unplaced"/>
</dbReference>
<dbReference type="WBParaSite" id="RSKR_0000758000.1">
    <property type="protein sequence ID" value="RSKR_0000758000.1"/>
    <property type="gene ID" value="RSKR_0000758000"/>
</dbReference>
<accession>A0AC35U4X4</accession>
<protein>
    <submittedName>
        <fullName evidence="2">Uncharacterized protein</fullName>
    </submittedName>
</protein>
<reference evidence="2" key="1">
    <citation type="submission" date="2016-11" db="UniProtKB">
        <authorList>
            <consortium name="WormBaseParasite"/>
        </authorList>
    </citation>
    <scope>IDENTIFICATION</scope>
    <source>
        <strain evidence="2">KR3021</strain>
    </source>
</reference>
<evidence type="ECO:0000313" key="2">
    <source>
        <dbReference type="WBParaSite" id="RSKR_0000758000.1"/>
    </source>
</evidence>
<sequence length="306" mass="35746">MSQLFGFNLYFLMLMTLPVCVVAFDWGDWHKISVCLFTLLGFSLLFSCCVAIVYFGALKRCLQVHQEDVLHTHRAFHPWPPGSAQWDKQQTYRAWSERNKGENYQEFQNHDPNYDVQQIGQAYSTQPQQFDLAKQNYVPEHYNQSKPLYSTPQNYTTSHQLGVNTSYGQQAQSYIKHQTQPLNCQTLAAHEPNFPPYYRDQQLHQLKPNLMSPSDRKHVFSPTKMVTSFSPQLTENYVTNIEPTIRALSPHYTSIKRESSQLTKTQKHGESKERIVNEIEENIIYGASNVHQQQYLIRDFKTHTYI</sequence>